<dbReference type="KEGG" id="tpt:Tpet_1663"/>
<sequence>MFPYKIVDDVVILMPNKELNIENAHLFKKWVFDEFLNKGYNKIFLVLSDVESIDSFSLGVIVNILKSISSSGGFFALISPNEKVERVLSLTNLDRIVKIYDTISEAMEEVRRK</sequence>
<feature type="domain" description="STAS" evidence="3">
    <location>
        <begin position="1"/>
        <end position="110"/>
    </location>
</feature>
<evidence type="ECO:0000313" key="4">
    <source>
        <dbReference type="EMBL" id="ABQ47668.1"/>
    </source>
</evidence>
<dbReference type="PANTHER" id="PTHR33495:SF2">
    <property type="entry name" value="ANTI-SIGMA FACTOR ANTAGONIST TM_1081-RELATED"/>
    <property type="match status" value="1"/>
</dbReference>
<accession>A5IN95</accession>
<name>A5IN95_THEP1</name>
<protein>
    <recommendedName>
        <fullName evidence="2">Anti-sigma factor antagonist</fullName>
    </recommendedName>
</protein>
<dbReference type="InterPro" id="IPR002645">
    <property type="entry name" value="STAS_dom"/>
</dbReference>
<dbReference type="InterPro" id="IPR036513">
    <property type="entry name" value="STAS_dom_sf"/>
</dbReference>
<proteinExistence type="inferred from homology"/>
<evidence type="ECO:0000259" key="3">
    <source>
        <dbReference type="PROSITE" id="PS50801"/>
    </source>
</evidence>
<dbReference type="FunFam" id="3.30.750.24:FF:000092">
    <property type="entry name" value="Putative anti-sigma factor antagonist TM_1081"/>
    <property type="match status" value="1"/>
</dbReference>
<evidence type="ECO:0000256" key="2">
    <source>
        <dbReference type="RuleBase" id="RU003749"/>
    </source>
</evidence>
<dbReference type="RefSeq" id="WP_011944077.1">
    <property type="nucleotide sequence ID" value="NC_009486.1"/>
</dbReference>
<dbReference type="Gene3D" id="3.30.750.24">
    <property type="entry name" value="STAS domain"/>
    <property type="match status" value="1"/>
</dbReference>
<dbReference type="GO" id="GO:0043856">
    <property type="term" value="F:anti-sigma factor antagonist activity"/>
    <property type="evidence" value="ECO:0007669"/>
    <property type="project" value="InterPro"/>
</dbReference>
<dbReference type="SUPFAM" id="SSF52091">
    <property type="entry name" value="SpoIIaa-like"/>
    <property type="match status" value="1"/>
</dbReference>
<dbReference type="EMBL" id="CP000702">
    <property type="protein sequence ID" value="ABQ47668.1"/>
    <property type="molecule type" value="Genomic_DNA"/>
</dbReference>
<dbReference type="PANTHER" id="PTHR33495">
    <property type="entry name" value="ANTI-SIGMA FACTOR ANTAGONIST TM_1081-RELATED-RELATED"/>
    <property type="match status" value="1"/>
</dbReference>
<gene>
    <name evidence="4" type="ordered locus">Tpet_1663</name>
</gene>
<dbReference type="NCBIfam" id="TIGR00377">
    <property type="entry name" value="ant_ant_sig"/>
    <property type="match status" value="1"/>
</dbReference>
<dbReference type="InterPro" id="IPR003658">
    <property type="entry name" value="Anti-sigma_ant"/>
</dbReference>
<comment type="similarity">
    <text evidence="1 2">Belongs to the anti-sigma-factor antagonist family.</text>
</comment>
<dbReference type="PROSITE" id="PS50801">
    <property type="entry name" value="STAS"/>
    <property type="match status" value="1"/>
</dbReference>
<dbReference type="AlphaFoldDB" id="A5IN95"/>
<dbReference type="STRING" id="390874.Tpet_1663"/>
<evidence type="ECO:0000256" key="1">
    <source>
        <dbReference type="ARBA" id="ARBA00009013"/>
    </source>
</evidence>
<dbReference type="Proteomes" id="UP000006558">
    <property type="component" value="Chromosome"/>
</dbReference>
<evidence type="ECO:0000313" key="5">
    <source>
        <dbReference type="Proteomes" id="UP000006558"/>
    </source>
</evidence>
<dbReference type="CDD" id="cd07043">
    <property type="entry name" value="STAS_anti-anti-sigma_factors"/>
    <property type="match status" value="1"/>
</dbReference>
<dbReference type="HOGENOM" id="CLU_115403_6_4_0"/>
<organism evidence="4 5">
    <name type="scientific">Thermotoga petrophila (strain ATCC BAA-488 / DSM 13995 / JCM 10881 / RKU-1)</name>
    <dbReference type="NCBI Taxonomy" id="390874"/>
    <lineage>
        <taxon>Bacteria</taxon>
        <taxon>Thermotogati</taxon>
        <taxon>Thermotogota</taxon>
        <taxon>Thermotogae</taxon>
        <taxon>Thermotogales</taxon>
        <taxon>Thermotogaceae</taxon>
        <taxon>Thermotoga</taxon>
    </lineage>
</organism>
<dbReference type="Pfam" id="PF01740">
    <property type="entry name" value="STAS"/>
    <property type="match status" value="1"/>
</dbReference>
<dbReference type="eggNOG" id="COG1366">
    <property type="taxonomic scope" value="Bacteria"/>
</dbReference>
<reference evidence="5" key="1">
    <citation type="submission" date="2007-05" db="EMBL/GenBank/DDBJ databases">
        <title>Complete sequence of Thermotoga petrophila RKU-1.</title>
        <authorList>
            <consortium name="US DOE Joint Genome Institute"/>
            <person name="Copeland A."/>
            <person name="Lucas S."/>
            <person name="Lapidus A."/>
            <person name="Barry K."/>
            <person name="Glavina del Rio T."/>
            <person name="Dalin E."/>
            <person name="Tice H."/>
            <person name="Pitluck S."/>
            <person name="Sims D."/>
            <person name="Brettin T."/>
            <person name="Bruce D."/>
            <person name="Detter J.C."/>
            <person name="Han C."/>
            <person name="Tapia R."/>
            <person name="Schmutz J."/>
            <person name="Larimer F."/>
            <person name="Land M."/>
            <person name="Hauser L."/>
            <person name="Kyrpides N."/>
            <person name="Mikhailova N."/>
            <person name="Nelson K."/>
            <person name="Gogarten J.P."/>
            <person name="Noll K."/>
            <person name="Richardson P."/>
        </authorList>
    </citation>
    <scope>NUCLEOTIDE SEQUENCE [LARGE SCALE GENOMIC DNA]</scope>
    <source>
        <strain evidence="5">ATCC BAA-488 / DSM 13995 / JCM 10881 / RKU-1</strain>
    </source>
</reference>
<reference evidence="4 5" key="2">
    <citation type="journal article" date="2009" name="Proc. Natl. Acad. Sci. U.S.A.">
        <title>On the chimeric nature, thermophilic origin, and phylogenetic placement of the Thermotogales.</title>
        <authorList>
            <person name="Zhaxybayeva O."/>
            <person name="Swithers K.S."/>
            <person name="Lapierre P."/>
            <person name="Fournier G.P."/>
            <person name="Bickhart D.M."/>
            <person name="DeBoy R.T."/>
            <person name="Nelson K.E."/>
            <person name="Nesbo C.L."/>
            <person name="Doolittle W.F."/>
            <person name="Gogarten J.P."/>
            <person name="Noll K.M."/>
        </authorList>
    </citation>
    <scope>NUCLEOTIDE SEQUENCE [LARGE SCALE GENOMIC DNA]</scope>
    <source>
        <strain evidence="5">ATCC BAA-488 / DSM 13995 / JCM 10881 / RKU-1</strain>
    </source>
</reference>